<feature type="region of interest" description="Disordered" evidence="1">
    <location>
        <begin position="14"/>
        <end position="35"/>
    </location>
</feature>
<proteinExistence type="predicted"/>
<dbReference type="AlphaFoldDB" id="A0A9Q0EU37"/>
<protein>
    <submittedName>
        <fullName evidence="2">Uncharacterized protein</fullName>
    </submittedName>
</protein>
<name>A0A9Q0EU37_9TELE</name>
<sequence>TASQLDPACLSGQAMVRQDPLAPSRPSSVTGTWKSKTNSVGAACAASICLD</sequence>
<comment type="caution">
    <text evidence="2">The sequence shown here is derived from an EMBL/GenBank/DDBJ whole genome shotgun (WGS) entry which is preliminary data.</text>
</comment>
<dbReference type="Proteomes" id="UP001148018">
    <property type="component" value="Unassembled WGS sequence"/>
</dbReference>
<dbReference type="EMBL" id="JANIIK010000038">
    <property type="protein sequence ID" value="KAJ3610682.1"/>
    <property type="molecule type" value="Genomic_DNA"/>
</dbReference>
<organism evidence="2 3">
    <name type="scientific">Muraenolepis orangiensis</name>
    <name type="common">Patagonian moray cod</name>
    <dbReference type="NCBI Taxonomy" id="630683"/>
    <lineage>
        <taxon>Eukaryota</taxon>
        <taxon>Metazoa</taxon>
        <taxon>Chordata</taxon>
        <taxon>Craniata</taxon>
        <taxon>Vertebrata</taxon>
        <taxon>Euteleostomi</taxon>
        <taxon>Actinopterygii</taxon>
        <taxon>Neopterygii</taxon>
        <taxon>Teleostei</taxon>
        <taxon>Neoteleostei</taxon>
        <taxon>Acanthomorphata</taxon>
        <taxon>Zeiogadaria</taxon>
        <taxon>Gadariae</taxon>
        <taxon>Gadiformes</taxon>
        <taxon>Muraenolepidoidei</taxon>
        <taxon>Muraenolepididae</taxon>
        <taxon>Muraenolepis</taxon>
    </lineage>
</organism>
<feature type="compositionally biased region" description="Polar residues" evidence="1">
    <location>
        <begin position="25"/>
        <end position="35"/>
    </location>
</feature>
<feature type="non-terminal residue" evidence="2">
    <location>
        <position position="51"/>
    </location>
</feature>
<evidence type="ECO:0000313" key="3">
    <source>
        <dbReference type="Proteomes" id="UP001148018"/>
    </source>
</evidence>
<accession>A0A9Q0EU37</accession>
<reference evidence="2" key="1">
    <citation type="submission" date="2022-07" db="EMBL/GenBank/DDBJ databases">
        <title>Chromosome-level genome of Muraenolepis orangiensis.</title>
        <authorList>
            <person name="Kim J."/>
        </authorList>
    </citation>
    <scope>NUCLEOTIDE SEQUENCE</scope>
    <source>
        <strain evidence="2">KU_S4_2022</strain>
        <tissue evidence="2">Muscle</tissue>
    </source>
</reference>
<evidence type="ECO:0000256" key="1">
    <source>
        <dbReference type="SAM" id="MobiDB-lite"/>
    </source>
</evidence>
<feature type="non-terminal residue" evidence="2">
    <location>
        <position position="1"/>
    </location>
</feature>
<evidence type="ECO:0000313" key="2">
    <source>
        <dbReference type="EMBL" id="KAJ3610682.1"/>
    </source>
</evidence>
<gene>
    <name evidence="2" type="ORF">NHX12_022774</name>
</gene>
<keyword evidence="3" id="KW-1185">Reference proteome</keyword>